<organism evidence="1 2">
    <name type="scientific">Sulfobacillus harzensis</name>
    <dbReference type="NCBI Taxonomy" id="2729629"/>
    <lineage>
        <taxon>Bacteria</taxon>
        <taxon>Bacillati</taxon>
        <taxon>Bacillota</taxon>
        <taxon>Clostridia</taxon>
        <taxon>Eubacteriales</taxon>
        <taxon>Clostridiales Family XVII. Incertae Sedis</taxon>
        <taxon>Sulfobacillus</taxon>
    </lineage>
</organism>
<keyword evidence="2" id="KW-1185">Reference proteome</keyword>
<dbReference type="SUPFAM" id="SSF51735">
    <property type="entry name" value="NAD(P)-binding Rossmann-fold domains"/>
    <property type="match status" value="1"/>
</dbReference>
<name>A0A7Y0L6K9_9FIRM</name>
<evidence type="ECO:0000313" key="2">
    <source>
        <dbReference type="Proteomes" id="UP000533476"/>
    </source>
</evidence>
<sequence length="310" mass="33472">MRILTDADIRAVCPMADAVAFMKRVFYARSQGELVSAPREGFRAGPVGLVWTPGALRSSKALGLRVYLTGLAASDQLAAAWDGQSGELIALAVGSYLGQLRTGAIGGVAIDLLARPDAETVGVIGFGRQAWMQVEAALAVRPIRRVIAYRRDLERLRTLVDEARMAWSVEVIAAHSAIDAVSQADILVTATGSSVPVFDPAWLRPGTHINALGPKYRERTELAENTAALARILASDFPEQHRKDSDFLWHRTEHQDRMQDLAGLVASPAPRNHADITLFLSHGLSGTEVALLQEVAGRAEQSHRGIDVTS</sequence>
<evidence type="ECO:0000313" key="1">
    <source>
        <dbReference type="EMBL" id="NMP23385.1"/>
    </source>
</evidence>
<protein>
    <submittedName>
        <fullName evidence="1">Ornithine cyclodeaminase family protein</fullName>
    </submittedName>
</protein>
<gene>
    <name evidence="1" type="ORF">HIJ39_13650</name>
</gene>
<dbReference type="PANTHER" id="PTHR13812">
    <property type="entry name" value="KETIMINE REDUCTASE MU-CRYSTALLIN"/>
    <property type="match status" value="1"/>
</dbReference>
<dbReference type="RefSeq" id="WP_169100623.1">
    <property type="nucleotide sequence ID" value="NZ_JABBVZ010000050.1"/>
</dbReference>
<comment type="caution">
    <text evidence="1">The sequence shown here is derived from an EMBL/GenBank/DDBJ whole genome shotgun (WGS) entry which is preliminary data.</text>
</comment>
<dbReference type="InterPro" id="IPR023401">
    <property type="entry name" value="ODC_N"/>
</dbReference>
<dbReference type="EMBL" id="JABBVZ010000050">
    <property type="protein sequence ID" value="NMP23385.1"/>
    <property type="molecule type" value="Genomic_DNA"/>
</dbReference>
<reference evidence="1 2" key="1">
    <citation type="submission" date="2020-04" db="EMBL/GenBank/DDBJ databases">
        <authorList>
            <person name="Zhang R."/>
            <person name="Schippers A."/>
        </authorList>
    </citation>
    <scope>NUCLEOTIDE SEQUENCE [LARGE SCALE GENOMIC DNA]</scope>
    <source>
        <strain evidence="1 2">DSM 109850</strain>
    </source>
</reference>
<dbReference type="PANTHER" id="PTHR13812:SF19">
    <property type="entry name" value="KETIMINE REDUCTASE MU-CRYSTALLIN"/>
    <property type="match status" value="1"/>
</dbReference>
<accession>A0A7Y0L6K9</accession>
<dbReference type="InterPro" id="IPR003462">
    <property type="entry name" value="ODC_Mu_crystall"/>
</dbReference>
<dbReference type="InterPro" id="IPR036291">
    <property type="entry name" value="NAD(P)-bd_dom_sf"/>
</dbReference>
<dbReference type="Gene3D" id="3.40.50.720">
    <property type="entry name" value="NAD(P)-binding Rossmann-like Domain"/>
    <property type="match status" value="1"/>
</dbReference>
<dbReference type="GO" id="GO:0005737">
    <property type="term" value="C:cytoplasm"/>
    <property type="evidence" value="ECO:0007669"/>
    <property type="project" value="TreeGrafter"/>
</dbReference>
<dbReference type="AlphaFoldDB" id="A0A7Y0L6K9"/>
<proteinExistence type="predicted"/>
<dbReference type="Proteomes" id="UP000533476">
    <property type="component" value="Unassembled WGS sequence"/>
</dbReference>
<dbReference type="Pfam" id="PF02423">
    <property type="entry name" value="OCD_Mu_crystall"/>
    <property type="match status" value="1"/>
</dbReference>
<dbReference type="Gene3D" id="3.30.1780.10">
    <property type="entry name" value="ornithine cyclodeaminase, domain 1"/>
    <property type="match status" value="1"/>
</dbReference>